<reference evidence="1 10" key="2">
    <citation type="submission" date="2019-09" db="EMBL/GenBank/DDBJ databases">
        <title>Distinct polysaccharide growth profiles of human intestinal Prevotella copri isolates.</title>
        <authorList>
            <person name="Fehlner-Peach H."/>
            <person name="Magnabosco C."/>
            <person name="Raghavan V."/>
            <person name="Scher J.U."/>
            <person name="Tett A."/>
            <person name="Cox L.M."/>
            <person name="Gottsegen C."/>
            <person name="Watters A."/>
            <person name="Wiltshire- Gordon J.D."/>
            <person name="Segata N."/>
            <person name="Bonneau R."/>
            <person name="Littman D.R."/>
        </authorList>
    </citation>
    <scope>NUCLEOTIDE SEQUENCE [LARGE SCALE GENOMIC DNA]</scope>
    <source>
        <strain evidence="1">IAA917</strain>
        <strain evidence="10">iAA917</strain>
    </source>
</reference>
<dbReference type="Proteomes" id="UP000284562">
    <property type="component" value="Unassembled WGS sequence"/>
</dbReference>
<sequence length="52" mass="6327">MKKILVSDKEEELIAAIRNYKKSFPRGNPQLLWYAQQLFDEMIEPPEYYTKY</sequence>
<protein>
    <submittedName>
        <fullName evidence="1">ArsR family transcriptional regulator</fullName>
    </submittedName>
</protein>
<gene>
    <name evidence="5" type="ORF">DW026_06955</name>
    <name evidence="4" type="ORF">DW064_03080</name>
    <name evidence="3" type="ORF">DWX90_08270</name>
    <name evidence="2" type="ORF">DXB80_05305</name>
    <name evidence="1" type="ORF">F7D25_07700</name>
</gene>
<organism evidence="1 10">
    <name type="scientific">Segatella copri</name>
    <dbReference type="NCBI Taxonomy" id="165179"/>
    <lineage>
        <taxon>Bacteria</taxon>
        <taxon>Pseudomonadati</taxon>
        <taxon>Bacteroidota</taxon>
        <taxon>Bacteroidia</taxon>
        <taxon>Bacteroidales</taxon>
        <taxon>Prevotellaceae</taxon>
        <taxon>Segatella</taxon>
    </lineage>
</organism>
<dbReference type="Proteomes" id="UP000283672">
    <property type="component" value="Unassembled WGS sequence"/>
</dbReference>
<comment type="caution">
    <text evidence="1">The sequence shown here is derived from an EMBL/GenBank/DDBJ whole genome shotgun (WGS) entry which is preliminary data.</text>
</comment>
<evidence type="ECO:0000313" key="4">
    <source>
        <dbReference type="EMBL" id="RHK49726.1"/>
    </source>
</evidence>
<dbReference type="EMBL" id="VZAH01000078">
    <property type="protein sequence ID" value="MQP14294.1"/>
    <property type="molecule type" value="Genomic_DNA"/>
</dbReference>
<evidence type="ECO:0000313" key="8">
    <source>
        <dbReference type="Proteomes" id="UP000284562"/>
    </source>
</evidence>
<evidence type="ECO:0000313" key="2">
    <source>
        <dbReference type="EMBL" id="RGN10823.1"/>
    </source>
</evidence>
<dbReference type="AlphaFoldDB" id="A0A3E5AG31"/>
<evidence type="ECO:0000313" key="7">
    <source>
        <dbReference type="Proteomes" id="UP000283672"/>
    </source>
</evidence>
<evidence type="ECO:0000313" key="9">
    <source>
        <dbReference type="Proteomes" id="UP000286113"/>
    </source>
</evidence>
<evidence type="ECO:0000313" key="10">
    <source>
        <dbReference type="Proteomes" id="UP000477980"/>
    </source>
</evidence>
<dbReference type="EMBL" id="QRVN01000015">
    <property type="protein sequence ID" value="RGS46920.1"/>
    <property type="molecule type" value="Genomic_DNA"/>
</dbReference>
<proteinExistence type="predicted"/>
<evidence type="ECO:0000313" key="1">
    <source>
        <dbReference type="EMBL" id="MQP14294.1"/>
    </source>
</evidence>
<evidence type="ECO:0000313" key="5">
    <source>
        <dbReference type="EMBL" id="RHL39076.1"/>
    </source>
</evidence>
<dbReference type="RefSeq" id="WP_117727633.1">
    <property type="nucleotide sequence ID" value="NZ_CP134816.1"/>
</dbReference>
<reference evidence="6 7" key="1">
    <citation type="submission" date="2018-08" db="EMBL/GenBank/DDBJ databases">
        <title>A genome reference for cultivated species of the human gut microbiota.</title>
        <authorList>
            <person name="Zou Y."/>
            <person name="Xue W."/>
            <person name="Luo G."/>
        </authorList>
    </citation>
    <scope>NUCLEOTIDE SEQUENCE [LARGE SCALE GENOMIC DNA]</scope>
    <source>
        <strain evidence="3 9">AF22-1</strain>
        <strain evidence="5 7">AF38-11</strain>
        <strain evidence="4 8">AF43-2</strain>
        <strain evidence="2 6">OM06-11</strain>
    </source>
</reference>
<dbReference type="EMBL" id="QROP01000013">
    <property type="protein sequence ID" value="RHL39076.1"/>
    <property type="molecule type" value="Genomic_DNA"/>
</dbReference>
<dbReference type="OrthoDB" id="1082416at2"/>
<evidence type="ECO:0000313" key="3">
    <source>
        <dbReference type="EMBL" id="RGS46920.1"/>
    </source>
</evidence>
<accession>A0A3E5AG31</accession>
<dbReference type="Proteomes" id="UP000286113">
    <property type="component" value="Unassembled WGS sequence"/>
</dbReference>
<name>A0A3E5AG31_9BACT</name>
<evidence type="ECO:0000313" key="6">
    <source>
        <dbReference type="Proteomes" id="UP000261245"/>
    </source>
</evidence>
<dbReference type="Proteomes" id="UP000477980">
    <property type="component" value="Unassembled WGS sequence"/>
</dbReference>
<dbReference type="Proteomes" id="UP000261245">
    <property type="component" value="Unassembled WGS sequence"/>
</dbReference>
<dbReference type="EMBL" id="QSUC01000009">
    <property type="protein sequence ID" value="RGN10823.1"/>
    <property type="molecule type" value="Genomic_DNA"/>
</dbReference>
<dbReference type="EMBL" id="QRNN01000007">
    <property type="protein sequence ID" value="RHK49726.1"/>
    <property type="molecule type" value="Genomic_DNA"/>
</dbReference>